<dbReference type="GO" id="GO:1990281">
    <property type="term" value="C:efflux pump complex"/>
    <property type="evidence" value="ECO:0007669"/>
    <property type="project" value="TreeGrafter"/>
</dbReference>
<reference evidence="8 9" key="1">
    <citation type="submission" date="2014-11" db="EMBL/GenBank/DDBJ databases">
        <title>Genome sequencing of Pantoea rodasii ND03.</title>
        <authorList>
            <person name="Muhamad Yunos N.Y."/>
            <person name="Chan K.-G."/>
        </authorList>
    </citation>
    <scope>NUCLEOTIDE SEQUENCE [LARGE SCALE GENOMIC DNA]</scope>
    <source>
        <strain evidence="8 9">ND03</strain>
    </source>
</reference>
<protein>
    <submittedName>
        <fullName evidence="8">Type I secretion protein TolC</fullName>
    </submittedName>
</protein>
<dbReference type="GO" id="GO:0009279">
    <property type="term" value="C:cell outer membrane"/>
    <property type="evidence" value="ECO:0007669"/>
    <property type="project" value="UniProtKB-SubCell"/>
</dbReference>
<keyword evidence="3" id="KW-0813">Transport</keyword>
<organism evidence="8 9">
    <name type="scientific">Pantoea rodasii</name>
    <dbReference type="NCBI Taxonomy" id="1076549"/>
    <lineage>
        <taxon>Bacteria</taxon>
        <taxon>Pseudomonadati</taxon>
        <taxon>Pseudomonadota</taxon>
        <taxon>Gammaproteobacteria</taxon>
        <taxon>Enterobacterales</taxon>
        <taxon>Erwiniaceae</taxon>
        <taxon>Pantoea</taxon>
    </lineage>
</organism>
<proteinExistence type="inferred from homology"/>
<dbReference type="Gene3D" id="1.20.1600.10">
    <property type="entry name" value="Outer membrane efflux proteins (OEP)"/>
    <property type="match status" value="1"/>
</dbReference>
<evidence type="ECO:0000256" key="2">
    <source>
        <dbReference type="ARBA" id="ARBA00007613"/>
    </source>
</evidence>
<sequence length="484" mass="52625">MDLMQSGATTRRLTKLSVFCAGITLFHCAQLMAASDAITSAGIITSKGLAQQQQDLPSLTGEVAEPALAHVPDFLTINQAVQRAIQWHPDIAEAVGKMLEQANQVDVAKAKYYPQISGGMNNGYTNAYTEKGFSPSFVLSVSQMLYDFGKVSSSVRSAEAGVAMEQANVLVSIDSVAHDTASALVEVQGYQQLVKIAQQQLDALTKIGDLARQRNDEGAASLSDATQTDARIEGARTTLIQYQANLDRWRATLATYLGWPLVKKVNDDFPVNLTRACAVGKADDKLNPTVLSAWAQANQAQAKLDNANAQNLPTISLEPQVTHYLNDHYSGSETLDRTQYQAFVKVEMPIYQGGGITAARDAAANALQAANAAVNSARLKARQQLSESQSAALSLSQSLAIMGRQQTLGEKTQQLYQDQYLQLGTRPLLDVLNAEQEVFQTRFTLQQTISQLRSLQLDCLYSTGHIRSAFALNNQRIQNVEIQP</sequence>
<evidence type="ECO:0000256" key="3">
    <source>
        <dbReference type="ARBA" id="ARBA00022448"/>
    </source>
</evidence>
<evidence type="ECO:0000256" key="5">
    <source>
        <dbReference type="ARBA" id="ARBA00022692"/>
    </source>
</evidence>
<gene>
    <name evidence="8" type="ORF">QU24_19180</name>
</gene>
<evidence type="ECO:0000256" key="7">
    <source>
        <dbReference type="ARBA" id="ARBA00023237"/>
    </source>
</evidence>
<comment type="similarity">
    <text evidence="2">Belongs to the outer membrane factor (OMF) (TC 1.B.17) family.</text>
</comment>
<evidence type="ECO:0000313" key="9">
    <source>
        <dbReference type="Proteomes" id="UP000030853"/>
    </source>
</evidence>
<dbReference type="AlphaFoldDB" id="A0A0B1R5U2"/>
<accession>A0A0B1R5U2</accession>
<evidence type="ECO:0000313" key="8">
    <source>
        <dbReference type="EMBL" id="KHJ66460.1"/>
    </source>
</evidence>
<name>A0A0B1R5U2_9GAMM</name>
<keyword evidence="7" id="KW-0998">Cell outer membrane</keyword>
<dbReference type="GO" id="GO:0015288">
    <property type="term" value="F:porin activity"/>
    <property type="evidence" value="ECO:0007669"/>
    <property type="project" value="TreeGrafter"/>
</dbReference>
<evidence type="ECO:0000256" key="4">
    <source>
        <dbReference type="ARBA" id="ARBA00022452"/>
    </source>
</evidence>
<evidence type="ECO:0000256" key="6">
    <source>
        <dbReference type="ARBA" id="ARBA00023136"/>
    </source>
</evidence>
<dbReference type="InterPro" id="IPR010130">
    <property type="entry name" value="T1SS_OMP_TolC"/>
</dbReference>
<evidence type="ECO:0000256" key="1">
    <source>
        <dbReference type="ARBA" id="ARBA00004442"/>
    </source>
</evidence>
<dbReference type="GO" id="GO:0015562">
    <property type="term" value="F:efflux transmembrane transporter activity"/>
    <property type="evidence" value="ECO:0007669"/>
    <property type="project" value="InterPro"/>
</dbReference>
<keyword evidence="4" id="KW-1134">Transmembrane beta strand</keyword>
<dbReference type="InterPro" id="IPR003423">
    <property type="entry name" value="OMP_efflux"/>
</dbReference>
<keyword evidence="5" id="KW-0812">Transmembrane</keyword>
<dbReference type="InterPro" id="IPR051906">
    <property type="entry name" value="TolC-like"/>
</dbReference>
<comment type="caution">
    <text evidence="8">The sequence shown here is derived from an EMBL/GenBank/DDBJ whole genome shotgun (WGS) entry which is preliminary data.</text>
</comment>
<dbReference type="PANTHER" id="PTHR30026:SF22">
    <property type="entry name" value="OUTER MEMBRANE EFFLUX PROTEIN"/>
    <property type="match status" value="1"/>
</dbReference>
<dbReference type="Proteomes" id="UP000030853">
    <property type="component" value="Unassembled WGS sequence"/>
</dbReference>
<dbReference type="RefSeq" id="WP_039334316.1">
    <property type="nucleotide sequence ID" value="NZ_JTJJ01000082.1"/>
</dbReference>
<dbReference type="NCBIfam" id="TIGR01844">
    <property type="entry name" value="type_I_sec_TolC"/>
    <property type="match status" value="1"/>
</dbReference>
<comment type="subcellular location">
    <subcellularLocation>
        <location evidence="1">Cell outer membrane</location>
    </subcellularLocation>
</comment>
<dbReference type="EMBL" id="JTJJ01000082">
    <property type="protein sequence ID" value="KHJ66460.1"/>
    <property type="molecule type" value="Genomic_DNA"/>
</dbReference>
<dbReference type="PANTHER" id="PTHR30026">
    <property type="entry name" value="OUTER MEMBRANE PROTEIN TOLC"/>
    <property type="match status" value="1"/>
</dbReference>
<dbReference type="Pfam" id="PF02321">
    <property type="entry name" value="OEP"/>
    <property type="match status" value="2"/>
</dbReference>
<keyword evidence="6" id="KW-0472">Membrane</keyword>
<dbReference type="SUPFAM" id="SSF56954">
    <property type="entry name" value="Outer membrane efflux proteins (OEP)"/>
    <property type="match status" value="1"/>
</dbReference>